<accession>A0A135YNH5</accession>
<dbReference type="Proteomes" id="UP000255101">
    <property type="component" value="Unassembled WGS sequence"/>
</dbReference>
<dbReference type="SUPFAM" id="SSF46689">
    <property type="entry name" value="Homeodomain-like"/>
    <property type="match status" value="1"/>
</dbReference>
<dbReference type="SUPFAM" id="SSF48498">
    <property type="entry name" value="Tetracyclin repressor-like, C-terminal domain"/>
    <property type="match status" value="1"/>
</dbReference>
<gene>
    <name evidence="1" type="ORF">HMPREF3195_01678</name>
    <name evidence="2" type="ORF">NCTC11460_00843</name>
</gene>
<dbReference type="RefSeq" id="WP_002844890.1">
    <property type="nucleotide sequence ID" value="NZ_CAXUJS010000017.1"/>
</dbReference>
<dbReference type="InterPro" id="IPR009057">
    <property type="entry name" value="Homeodomain-like_sf"/>
</dbReference>
<dbReference type="STRING" id="1261.HMPREF3195_01678"/>
<dbReference type="PATRIC" id="fig|1261.5.peg.1683"/>
<dbReference type="AlphaFoldDB" id="A0A135YNH5"/>
<evidence type="ECO:0000313" key="1">
    <source>
        <dbReference type="EMBL" id="KXI10936.1"/>
    </source>
</evidence>
<evidence type="ECO:0008006" key="5">
    <source>
        <dbReference type="Google" id="ProtNLM"/>
    </source>
</evidence>
<reference evidence="2 4" key="2">
    <citation type="submission" date="2018-06" db="EMBL/GenBank/DDBJ databases">
        <authorList>
            <consortium name="Pathogen Informatics"/>
            <person name="Doyle S."/>
        </authorList>
    </citation>
    <scope>NUCLEOTIDE SEQUENCE [LARGE SCALE GENOMIC DNA]</scope>
    <source>
        <strain evidence="2 4">NCTC11460</strain>
    </source>
</reference>
<evidence type="ECO:0000313" key="4">
    <source>
        <dbReference type="Proteomes" id="UP000255101"/>
    </source>
</evidence>
<dbReference type="eggNOG" id="COG1309">
    <property type="taxonomic scope" value="Bacteria"/>
</dbReference>
<protein>
    <recommendedName>
        <fullName evidence="5">TetR/AcrR family transcriptional regulator</fullName>
    </recommendedName>
</protein>
<evidence type="ECO:0000313" key="2">
    <source>
        <dbReference type="EMBL" id="SUB60928.1"/>
    </source>
</evidence>
<name>A0A135YNH5_9FIRM</name>
<reference evidence="1 3" key="1">
    <citation type="submission" date="2016-02" db="EMBL/GenBank/DDBJ databases">
        <authorList>
            <person name="Wen L."/>
            <person name="He K."/>
            <person name="Yang H."/>
        </authorList>
    </citation>
    <scope>NUCLEOTIDE SEQUENCE [LARGE SCALE GENOMIC DNA]</scope>
    <source>
        <strain evidence="1 3">MJR8628A</strain>
    </source>
</reference>
<dbReference type="EMBL" id="LSQZ01000085">
    <property type="protein sequence ID" value="KXI10936.1"/>
    <property type="molecule type" value="Genomic_DNA"/>
</dbReference>
<dbReference type="Gene3D" id="1.10.357.10">
    <property type="entry name" value="Tetracycline Repressor, domain 2"/>
    <property type="match status" value="1"/>
</dbReference>
<evidence type="ECO:0000313" key="3">
    <source>
        <dbReference type="Proteomes" id="UP000070326"/>
    </source>
</evidence>
<dbReference type="EMBL" id="UGTB01000004">
    <property type="protein sequence ID" value="SUB60928.1"/>
    <property type="molecule type" value="Genomic_DNA"/>
</dbReference>
<sequence>MPPKAKISKEMIVNAALEIARLTGAENINARTVSQKLNCSTQPIMYHFKTIEDLKKATYQKADEYHTTYLSRIEGDNPMLGIGMAYIRFAADEPLLFRFLFQSNSFSGKSIVELINDEALEPILTIFSQGIQIDMIKTKEIFRILFLFVHGYASMLANNTISFDEKSITNDLELVLDGAICMKQKGAK</sequence>
<dbReference type="Gene3D" id="1.10.10.60">
    <property type="entry name" value="Homeodomain-like"/>
    <property type="match status" value="1"/>
</dbReference>
<dbReference type="Proteomes" id="UP000070326">
    <property type="component" value="Unassembled WGS sequence"/>
</dbReference>
<organism evidence="1 3">
    <name type="scientific">Peptostreptococcus anaerobius</name>
    <dbReference type="NCBI Taxonomy" id="1261"/>
    <lineage>
        <taxon>Bacteria</taxon>
        <taxon>Bacillati</taxon>
        <taxon>Bacillota</taxon>
        <taxon>Clostridia</taxon>
        <taxon>Peptostreptococcales</taxon>
        <taxon>Peptostreptococcaceae</taxon>
        <taxon>Peptostreptococcus</taxon>
    </lineage>
</organism>
<dbReference type="InterPro" id="IPR036271">
    <property type="entry name" value="Tet_transcr_reg_TetR-rel_C_sf"/>
</dbReference>
<proteinExistence type="predicted"/>